<evidence type="ECO:0000313" key="2">
    <source>
        <dbReference type="Proteomes" id="UP000427906"/>
    </source>
</evidence>
<organism evidence="1 2">
    <name type="scientific">Desulfosarcina alkanivorans</name>
    <dbReference type="NCBI Taxonomy" id="571177"/>
    <lineage>
        <taxon>Bacteria</taxon>
        <taxon>Pseudomonadati</taxon>
        <taxon>Thermodesulfobacteriota</taxon>
        <taxon>Desulfobacteria</taxon>
        <taxon>Desulfobacterales</taxon>
        <taxon>Desulfosarcinaceae</taxon>
        <taxon>Desulfosarcina</taxon>
    </lineage>
</organism>
<dbReference type="OrthoDB" id="5421733at2"/>
<dbReference type="EMBL" id="AP021874">
    <property type="protein sequence ID" value="BBO66869.1"/>
    <property type="molecule type" value="Genomic_DNA"/>
</dbReference>
<gene>
    <name evidence="1" type="ORF">DSCA_07990</name>
</gene>
<evidence type="ECO:0000313" key="1">
    <source>
        <dbReference type="EMBL" id="BBO66869.1"/>
    </source>
</evidence>
<accession>A0A5K7YGH3</accession>
<reference evidence="1 2" key="1">
    <citation type="submission" date="2019-11" db="EMBL/GenBank/DDBJ databases">
        <title>Comparative genomics of hydrocarbon-degrading Desulfosarcina strains.</title>
        <authorList>
            <person name="Watanabe M."/>
            <person name="Kojima H."/>
            <person name="Fukui M."/>
        </authorList>
    </citation>
    <scope>NUCLEOTIDE SEQUENCE [LARGE SCALE GENOMIC DNA]</scope>
    <source>
        <strain evidence="1 2">PL12</strain>
    </source>
</reference>
<keyword evidence="2" id="KW-1185">Reference proteome</keyword>
<name>A0A5K7YGH3_9BACT</name>
<sequence>MTENGKTLTTGEFSEMTGIAVSTITNMLRKGFLRGEKRGGKWAIEPEEIKNPAVLARKSRADAPGDLGPIFDTPAAAGQTYDVKTFARMTYLTEKGVRRWIAAGRLSGCIDAGGNTMVDAANLERSELKHLIRS</sequence>
<dbReference type="Proteomes" id="UP000427906">
    <property type="component" value="Chromosome"/>
</dbReference>
<dbReference type="RefSeq" id="WP_155315195.1">
    <property type="nucleotide sequence ID" value="NZ_AP021874.1"/>
</dbReference>
<dbReference type="AlphaFoldDB" id="A0A5K7YGH3"/>
<dbReference type="KEGG" id="dalk:DSCA_07990"/>
<protein>
    <submittedName>
        <fullName evidence="1">Uncharacterized protein</fullName>
    </submittedName>
</protein>
<proteinExistence type="predicted"/>